<proteinExistence type="predicted"/>
<organism evidence="2 3">
    <name type="scientific">Setomelanomma holmii</name>
    <dbReference type="NCBI Taxonomy" id="210430"/>
    <lineage>
        <taxon>Eukaryota</taxon>
        <taxon>Fungi</taxon>
        <taxon>Dikarya</taxon>
        <taxon>Ascomycota</taxon>
        <taxon>Pezizomycotina</taxon>
        <taxon>Dothideomycetes</taxon>
        <taxon>Pleosporomycetidae</taxon>
        <taxon>Pleosporales</taxon>
        <taxon>Pleosporineae</taxon>
        <taxon>Phaeosphaeriaceae</taxon>
        <taxon>Setomelanomma</taxon>
    </lineage>
</organism>
<keyword evidence="3" id="KW-1185">Reference proteome</keyword>
<protein>
    <submittedName>
        <fullName evidence="2">Uncharacterized protein</fullName>
    </submittedName>
</protein>
<evidence type="ECO:0000313" key="2">
    <source>
        <dbReference type="EMBL" id="KAF2034247.1"/>
    </source>
</evidence>
<name>A0A9P4LRZ5_9PLEO</name>
<evidence type="ECO:0000313" key="3">
    <source>
        <dbReference type="Proteomes" id="UP000799777"/>
    </source>
</evidence>
<sequence length="226" mass="25562">MVDAFEFAVSKSTKSTNFLTEELFNKDFTPKEFCASILGRYLQMNAGTEIENLPSDIFKTLVWSTDLDLREYCRMWQRNFMAPASEAPPPDMAIDSDEDLIIILHEATISALALLFKLANDPSLAGKSISANGRLNRELLRDVDLLVRAALQQIMAMLYLEWDEVGVVLGCSIPIVVKHWLGEHYWHMCAAEIPNIQEHEDIEKLSTDAQPGDKVGEWTVDDIELE</sequence>
<accession>A0A9P4LRZ5</accession>
<dbReference type="Proteomes" id="UP000799777">
    <property type="component" value="Unassembled WGS sequence"/>
</dbReference>
<dbReference type="AlphaFoldDB" id="A0A9P4LRZ5"/>
<evidence type="ECO:0000256" key="1">
    <source>
        <dbReference type="SAM" id="MobiDB-lite"/>
    </source>
</evidence>
<reference evidence="2" key="1">
    <citation type="journal article" date="2020" name="Stud. Mycol.">
        <title>101 Dothideomycetes genomes: a test case for predicting lifestyles and emergence of pathogens.</title>
        <authorList>
            <person name="Haridas S."/>
            <person name="Albert R."/>
            <person name="Binder M."/>
            <person name="Bloem J."/>
            <person name="Labutti K."/>
            <person name="Salamov A."/>
            <person name="Andreopoulos B."/>
            <person name="Baker S."/>
            <person name="Barry K."/>
            <person name="Bills G."/>
            <person name="Bluhm B."/>
            <person name="Cannon C."/>
            <person name="Castanera R."/>
            <person name="Culley D."/>
            <person name="Daum C."/>
            <person name="Ezra D."/>
            <person name="Gonzalez J."/>
            <person name="Henrissat B."/>
            <person name="Kuo A."/>
            <person name="Liang C."/>
            <person name="Lipzen A."/>
            <person name="Lutzoni F."/>
            <person name="Magnuson J."/>
            <person name="Mondo S."/>
            <person name="Nolan M."/>
            <person name="Ohm R."/>
            <person name="Pangilinan J."/>
            <person name="Park H.-J."/>
            <person name="Ramirez L."/>
            <person name="Alfaro M."/>
            <person name="Sun H."/>
            <person name="Tritt A."/>
            <person name="Yoshinaga Y."/>
            <person name="Zwiers L.-H."/>
            <person name="Turgeon B."/>
            <person name="Goodwin S."/>
            <person name="Spatafora J."/>
            <person name="Crous P."/>
            <person name="Grigoriev I."/>
        </authorList>
    </citation>
    <scope>NUCLEOTIDE SEQUENCE</scope>
    <source>
        <strain evidence="2">CBS 110217</strain>
    </source>
</reference>
<dbReference type="OrthoDB" id="10670136at2759"/>
<dbReference type="EMBL" id="ML978162">
    <property type="protein sequence ID" value="KAF2034247.1"/>
    <property type="molecule type" value="Genomic_DNA"/>
</dbReference>
<gene>
    <name evidence="2" type="ORF">EK21DRAFT_108286</name>
</gene>
<feature type="region of interest" description="Disordered" evidence="1">
    <location>
        <begin position="204"/>
        <end position="226"/>
    </location>
</feature>
<comment type="caution">
    <text evidence="2">The sequence shown here is derived from an EMBL/GenBank/DDBJ whole genome shotgun (WGS) entry which is preliminary data.</text>
</comment>